<feature type="transmembrane region" description="Helical" evidence="1">
    <location>
        <begin position="174"/>
        <end position="193"/>
    </location>
</feature>
<dbReference type="Pfam" id="PF25231">
    <property type="entry name" value="DUF7847"/>
    <property type="match status" value="1"/>
</dbReference>
<proteinExistence type="predicted"/>
<name>A0A897MWN3_9EURY</name>
<keyword evidence="1" id="KW-0812">Transmembrane</keyword>
<feature type="transmembrane region" description="Helical" evidence="1">
    <location>
        <begin position="28"/>
        <end position="51"/>
    </location>
</feature>
<reference evidence="3" key="1">
    <citation type="submission" date="2020-11" db="EMBL/GenBank/DDBJ databases">
        <title>Carbohydrate-dependent, anaerobic sulfur respiration: A novel catabolism in halophilic archaea.</title>
        <authorList>
            <person name="Sorokin D.Y."/>
            <person name="Messina E."/>
            <person name="Smedile F."/>
            <person name="La Cono V."/>
            <person name="Hallsworth J.E."/>
            <person name="Yakimov M.M."/>
        </authorList>
    </citation>
    <scope>NUCLEOTIDE SEQUENCE</scope>
    <source>
        <strain evidence="3">HSR12-1</strain>
    </source>
</reference>
<protein>
    <submittedName>
        <fullName evidence="3">Putative membrane protein</fullName>
    </submittedName>
</protein>
<gene>
    <name evidence="3" type="ORF">HSR121_0647</name>
</gene>
<evidence type="ECO:0000256" key="1">
    <source>
        <dbReference type="SAM" id="Phobius"/>
    </source>
</evidence>
<feature type="transmembrane region" description="Helical" evidence="1">
    <location>
        <begin position="108"/>
        <end position="129"/>
    </location>
</feature>
<dbReference type="GeneID" id="68854291"/>
<evidence type="ECO:0000313" key="4">
    <source>
        <dbReference type="Proteomes" id="UP000663525"/>
    </source>
</evidence>
<sequence>MAAEPFDEPGSRTALDVGSVFSNALDELLSVTGAQVVAALALIGFVTTTLWNSLFVRAVEWTLTTIREDLAETDPEVEAALQDPHVQDALRELERSVESVGPTVDAPVPAILLGILALALLVEAAKIVATRAFAAGELDGVPTSLATRRLAVATLFGFLAGLALKIVITLTAGVTFFVLSIPALFVFVGTMLYRQEIAIADKGPLAAISGSWGLVKGNRWRMLAIAVVLFVVWVVVWVVTTPIPGTTGVIAAALLSAVEVTFGVAVVTEAYVRLRGEPAERQPSA</sequence>
<dbReference type="AlphaFoldDB" id="A0A897MWN3"/>
<evidence type="ECO:0000259" key="2">
    <source>
        <dbReference type="Pfam" id="PF25231"/>
    </source>
</evidence>
<evidence type="ECO:0000313" key="3">
    <source>
        <dbReference type="EMBL" id="QSG05002.1"/>
    </source>
</evidence>
<dbReference type="InterPro" id="IPR057169">
    <property type="entry name" value="DUF7847"/>
</dbReference>
<dbReference type="EMBL" id="CP064787">
    <property type="protein sequence ID" value="QSG05002.1"/>
    <property type="molecule type" value="Genomic_DNA"/>
</dbReference>
<dbReference type="Proteomes" id="UP000663525">
    <property type="component" value="Chromosome"/>
</dbReference>
<keyword evidence="1" id="KW-0472">Membrane</keyword>
<organism evidence="3 4">
    <name type="scientific">Halapricum desulfuricans</name>
    <dbReference type="NCBI Taxonomy" id="2841257"/>
    <lineage>
        <taxon>Archaea</taxon>
        <taxon>Methanobacteriati</taxon>
        <taxon>Methanobacteriota</taxon>
        <taxon>Stenosarchaea group</taxon>
        <taxon>Halobacteria</taxon>
        <taxon>Halobacteriales</taxon>
        <taxon>Haloarculaceae</taxon>
        <taxon>Halapricum</taxon>
    </lineage>
</organism>
<dbReference type="RefSeq" id="WP_229114572.1">
    <property type="nucleotide sequence ID" value="NZ_CP064787.1"/>
</dbReference>
<feature type="transmembrane region" description="Helical" evidence="1">
    <location>
        <begin position="249"/>
        <end position="272"/>
    </location>
</feature>
<keyword evidence="1" id="KW-1133">Transmembrane helix</keyword>
<accession>A0A897MWN3</accession>
<feature type="transmembrane region" description="Helical" evidence="1">
    <location>
        <begin position="222"/>
        <end position="243"/>
    </location>
</feature>
<feature type="domain" description="DUF7847" evidence="2">
    <location>
        <begin position="15"/>
        <end position="274"/>
    </location>
</feature>